<keyword evidence="12" id="KW-0539">Nucleus</keyword>
<keyword evidence="11" id="KW-0234">DNA repair</keyword>
<dbReference type="Gene3D" id="3.40.50.10130">
    <property type="match status" value="1"/>
</dbReference>
<evidence type="ECO:0000256" key="14">
    <source>
        <dbReference type="SAM" id="MobiDB-lite"/>
    </source>
</evidence>
<evidence type="ECO:0000256" key="1">
    <source>
        <dbReference type="ARBA" id="ARBA00001946"/>
    </source>
</evidence>
<dbReference type="PANTHER" id="PTHR21077:SF5">
    <property type="entry name" value="CROSSOVER JUNCTION ENDONUCLEASE MMS4"/>
    <property type="match status" value="1"/>
</dbReference>
<evidence type="ECO:0000256" key="10">
    <source>
        <dbReference type="ARBA" id="ARBA00023172"/>
    </source>
</evidence>
<dbReference type="GO" id="GO:0031297">
    <property type="term" value="P:replication fork processing"/>
    <property type="evidence" value="ECO:0007669"/>
    <property type="project" value="TreeGrafter"/>
</dbReference>
<accession>A0A8H7S201</accession>
<comment type="similarity">
    <text evidence="3">Belongs to the EME1/MMS4 family.</text>
</comment>
<comment type="cofactor">
    <cofactor evidence="1">
        <name>Mg(2+)</name>
        <dbReference type="ChEBI" id="CHEBI:18420"/>
    </cofactor>
</comment>
<keyword evidence="10" id="KW-0233">DNA recombination</keyword>
<evidence type="ECO:0000256" key="3">
    <source>
        <dbReference type="ARBA" id="ARBA00005313"/>
    </source>
</evidence>
<dbReference type="SMART" id="SM00891">
    <property type="entry name" value="ERCC4"/>
    <property type="match status" value="1"/>
</dbReference>
<dbReference type="GO" id="GO:0006302">
    <property type="term" value="P:double-strand break repair"/>
    <property type="evidence" value="ECO:0007669"/>
    <property type="project" value="TreeGrafter"/>
</dbReference>
<dbReference type="GO" id="GO:0008821">
    <property type="term" value="F:crossover junction DNA endonuclease activity"/>
    <property type="evidence" value="ECO:0007669"/>
    <property type="project" value="TreeGrafter"/>
</dbReference>
<keyword evidence="7" id="KW-0227">DNA damage</keyword>
<keyword evidence="6" id="KW-0255">Endonuclease</keyword>
<keyword evidence="4" id="KW-0540">Nuclease</keyword>
<sequence length="357" mass="41092">MITKKVEKERKRLFDHVNRLRTNRQELLVEMILEVRPEFACSPRGELLKQVVKEKEADFRATDTGLHTITWRRKCTAAWDDEQGSFIPYADNQVRMIQEPYVLLFMDMQQLCKLLQGKEEEDMDTQIDRIQSRAGHDRKIILMMEGLESYYKKKTLLAQRDFNKAVLENLSQQQEQGAGGSRRKATTTSKSNDPIMEAARTGPTKADMEEKLTYLQMMKNVRLVPTTDQADSVDWIVALTADIANSIYKHRNTKFFRHQGPAKSGTNAADAWSKMLQEIQLCTPAVAEAITSEYPSLTSLHQAYERLGSDVQKKEELLADIEVERSVISQRDRTINKHMSKKIYTIFSSTDDEIHIA</sequence>
<dbReference type="InterPro" id="IPR033310">
    <property type="entry name" value="Mms4/EME1/EME2"/>
</dbReference>
<dbReference type="GO" id="GO:0048476">
    <property type="term" value="C:Holliday junction resolvase complex"/>
    <property type="evidence" value="ECO:0007669"/>
    <property type="project" value="InterPro"/>
</dbReference>
<dbReference type="Proteomes" id="UP000646827">
    <property type="component" value="Unassembled WGS sequence"/>
</dbReference>
<evidence type="ECO:0000259" key="15">
    <source>
        <dbReference type="SMART" id="SM00891"/>
    </source>
</evidence>
<dbReference type="GO" id="GO:0046872">
    <property type="term" value="F:metal ion binding"/>
    <property type="evidence" value="ECO:0007669"/>
    <property type="project" value="UniProtKB-KW"/>
</dbReference>
<keyword evidence="17" id="KW-1185">Reference proteome</keyword>
<keyword evidence="8" id="KW-0378">Hydrolase</keyword>
<keyword evidence="9" id="KW-0460">Magnesium</keyword>
<evidence type="ECO:0000256" key="4">
    <source>
        <dbReference type="ARBA" id="ARBA00022722"/>
    </source>
</evidence>
<dbReference type="AlphaFoldDB" id="A0A8H7S201"/>
<keyword evidence="13" id="KW-0469">Meiosis</keyword>
<proteinExistence type="inferred from homology"/>
<name>A0A8H7S201_9FUNG</name>
<evidence type="ECO:0000256" key="6">
    <source>
        <dbReference type="ARBA" id="ARBA00022759"/>
    </source>
</evidence>
<dbReference type="Gene3D" id="1.10.150.670">
    <property type="entry name" value="Crossover junction endonuclease EME1, DNA-binding domain"/>
    <property type="match status" value="1"/>
</dbReference>
<dbReference type="GO" id="GO:0003677">
    <property type="term" value="F:DNA binding"/>
    <property type="evidence" value="ECO:0007669"/>
    <property type="project" value="InterPro"/>
</dbReference>
<evidence type="ECO:0000256" key="9">
    <source>
        <dbReference type="ARBA" id="ARBA00022842"/>
    </source>
</evidence>
<dbReference type="EMBL" id="JAEPRB010000110">
    <property type="protein sequence ID" value="KAG2221402.1"/>
    <property type="molecule type" value="Genomic_DNA"/>
</dbReference>
<dbReference type="InterPro" id="IPR042530">
    <property type="entry name" value="EME1/EME2_C"/>
</dbReference>
<comment type="caution">
    <text evidence="16">The sequence shown here is derived from an EMBL/GenBank/DDBJ whole genome shotgun (WGS) entry which is preliminary data.</text>
</comment>
<reference evidence="16 17" key="1">
    <citation type="submission" date="2020-12" db="EMBL/GenBank/DDBJ databases">
        <title>Metabolic potential, ecology and presence of endohyphal bacteria is reflected in genomic diversity of Mucoromycotina.</title>
        <authorList>
            <person name="Muszewska A."/>
            <person name="Okrasinska A."/>
            <person name="Steczkiewicz K."/>
            <person name="Drgas O."/>
            <person name="Orlowska M."/>
            <person name="Perlinska-Lenart U."/>
            <person name="Aleksandrzak-Piekarczyk T."/>
            <person name="Szatraj K."/>
            <person name="Zielenkiewicz U."/>
            <person name="Pilsyk S."/>
            <person name="Malc E."/>
            <person name="Mieczkowski P."/>
            <person name="Kruszewska J.S."/>
            <person name="Biernat P."/>
            <person name="Pawlowska J."/>
        </authorList>
    </citation>
    <scope>NUCLEOTIDE SEQUENCE [LARGE SCALE GENOMIC DNA]</scope>
    <source>
        <strain evidence="16 17">CBS 142.35</strain>
    </source>
</reference>
<keyword evidence="5" id="KW-0479">Metal-binding</keyword>
<evidence type="ECO:0000256" key="8">
    <source>
        <dbReference type="ARBA" id="ARBA00022801"/>
    </source>
</evidence>
<dbReference type="GO" id="GO:0005634">
    <property type="term" value="C:nucleus"/>
    <property type="evidence" value="ECO:0007669"/>
    <property type="project" value="UniProtKB-SubCell"/>
</dbReference>
<evidence type="ECO:0000256" key="5">
    <source>
        <dbReference type="ARBA" id="ARBA00022723"/>
    </source>
</evidence>
<evidence type="ECO:0000313" key="16">
    <source>
        <dbReference type="EMBL" id="KAG2221402.1"/>
    </source>
</evidence>
<evidence type="ECO:0000256" key="7">
    <source>
        <dbReference type="ARBA" id="ARBA00022763"/>
    </source>
</evidence>
<evidence type="ECO:0000256" key="2">
    <source>
        <dbReference type="ARBA" id="ARBA00004123"/>
    </source>
</evidence>
<evidence type="ECO:0000256" key="11">
    <source>
        <dbReference type="ARBA" id="ARBA00023204"/>
    </source>
</evidence>
<dbReference type="GO" id="GO:0031573">
    <property type="term" value="P:mitotic intra-S DNA damage checkpoint signaling"/>
    <property type="evidence" value="ECO:0007669"/>
    <property type="project" value="TreeGrafter"/>
</dbReference>
<dbReference type="OrthoDB" id="343092at2759"/>
<feature type="domain" description="ERCC4" evidence="15">
    <location>
        <begin position="30"/>
        <end position="305"/>
    </location>
</feature>
<evidence type="ECO:0000256" key="13">
    <source>
        <dbReference type="ARBA" id="ARBA00023254"/>
    </source>
</evidence>
<comment type="subcellular location">
    <subcellularLocation>
        <location evidence="2">Nucleus</location>
    </subcellularLocation>
</comment>
<dbReference type="GO" id="GO:0000712">
    <property type="term" value="P:resolution of meiotic recombination intermediates"/>
    <property type="evidence" value="ECO:0007669"/>
    <property type="project" value="TreeGrafter"/>
</dbReference>
<dbReference type="InterPro" id="IPR006166">
    <property type="entry name" value="ERCC4_domain"/>
</dbReference>
<protein>
    <recommendedName>
        <fullName evidence="15">ERCC4 domain-containing protein</fullName>
    </recommendedName>
</protein>
<dbReference type="PANTHER" id="PTHR21077">
    <property type="entry name" value="EME1 PROTEIN"/>
    <property type="match status" value="1"/>
</dbReference>
<feature type="region of interest" description="Disordered" evidence="14">
    <location>
        <begin position="171"/>
        <end position="198"/>
    </location>
</feature>
<gene>
    <name evidence="16" type="ORF">INT45_012653</name>
</gene>
<evidence type="ECO:0000313" key="17">
    <source>
        <dbReference type="Proteomes" id="UP000646827"/>
    </source>
</evidence>
<evidence type="ECO:0000256" key="12">
    <source>
        <dbReference type="ARBA" id="ARBA00023242"/>
    </source>
</evidence>
<dbReference type="Pfam" id="PF21292">
    <property type="entry name" value="EME1-MUS81_C"/>
    <property type="match status" value="1"/>
</dbReference>
<dbReference type="Pfam" id="PF02732">
    <property type="entry name" value="ERCC4"/>
    <property type="match status" value="1"/>
</dbReference>
<organism evidence="16 17">
    <name type="scientific">Circinella minor</name>
    <dbReference type="NCBI Taxonomy" id="1195481"/>
    <lineage>
        <taxon>Eukaryota</taxon>
        <taxon>Fungi</taxon>
        <taxon>Fungi incertae sedis</taxon>
        <taxon>Mucoromycota</taxon>
        <taxon>Mucoromycotina</taxon>
        <taxon>Mucoromycetes</taxon>
        <taxon>Mucorales</taxon>
        <taxon>Lichtheimiaceae</taxon>
        <taxon>Circinella</taxon>
    </lineage>
</organism>